<dbReference type="AlphaFoldDB" id="A0A815UZW8"/>
<dbReference type="EMBL" id="CAJNOT010009712">
    <property type="protein sequence ID" value="CAF1526659.1"/>
    <property type="molecule type" value="Genomic_DNA"/>
</dbReference>
<protein>
    <submittedName>
        <fullName evidence="1">Uncharacterized protein</fullName>
    </submittedName>
</protein>
<reference evidence="1" key="1">
    <citation type="submission" date="2021-02" db="EMBL/GenBank/DDBJ databases">
        <authorList>
            <person name="Nowell W R."/>
        </authorList>
    </citation>
    <scope>NUCLEOTIDE SEQUENCE</scope>
</reference>
<evidence type="ECO:0000313" key="1">
    <source>
        <dbReference type="EMBL" id="CAF1526659.1"/>
    </source>
</evidence>
<feature type="non-terminal residue" evidence="1">
    <location>
        <position position="1"/>
    </location>
</feature>
<organism evidence="1 3">
    <name type="scientific">Rotaria sordida</name>
    <dbReference type="NCBI Taxonomy" id="392033"/>
    <lineage>
        <taxon>Eukaryota</taxon>
        <taxon>Metazoa</taxon>
        <taxon>Spiralia</taxon>
        <taxon>Gnathifera</taxon>
        <taxon>Rotifera</taxon>
        <taxon>Eurotatoria</taxon>
        <taxon>Bdelloidea</taxon>
        <taxon>Philodinida</taxon>
        <taxon>Philodinidae</taxon>
        <taxon>Rotaria</taxon>
    </lineage>
</organism>
<evidence type="ECO:0000313" key="3">
    <source>
        <dbReference type="Proteomes" id="UP000663864"/>
    </source>
</evidence>
<comment type="caution">
    <text evidence="1">The sequence shown here is derived from an EMBL/GenBank/DDBJ whole genome shotgun (WGS) entry which is preliminary data.</text>
</comment>
<proteinExistence type="predicted"/>
<evidence type="ECO:0000313" key="2">
    <source>
        <dbReference type="EMBL" id="CAF4247939.1"/>
    </source>
</evidence>
<sequence>TSISKLTIEQSTIHHHQQIRLLTNNLNHIDYENL</sequence>
<dbReference type="Proteomes" id="UP000663864">
    <property type="component" value="Unassembled WGS sequence"/>
</dbReference>
<name>A0A815UZW8_9BILA</name>
<dbReference type="Proteomes" id="UP000663836">
    <property type="component" value="Unassembled WGS sequence"/>
</dbReference>
<gene>
    <name evidence="2" type="ORF">JBS370_LOCUS38592</name>
    <name evidence="1" type="ORF">ZHD862_LOCUS38584</name>
</gene>
<accession>A0A815UZW8</accession>
<dbReference type="EMBL" id="CAJOBD010021820">
    <property type="protein sequence ID" value="CAF4247939.1"/>
    <property type="molecule type" value="Genomic_DNA"/>
</dbReference>